<evidence type="ECO:0000313" key="3">
    <source>
        <dbReference type="Proteomes" id="UP001058120"/>
    </source>
</evidence>
<evidence type="ECO:0000256" key="1">
    <source>
        <dbReference type="SAM" id="MobiDB-lite"/>
    </source>
</evidence>
<proteinExistence type="predicted"/>
<feature type="compositionally biased region" description="Basic and acidic residues" evidence="1">
    <location>
        <begin position="455"/>
        <end position="469"/>
    </location>
</feature>
<organism evidence="2 3">
    <name type="scientific">Taurinivorans muris</name>
    <dbReference type="NCBI Taxonomy" id="2787751"/>
    <lineage>
        <taxon>Bacteria</taxon>
        <taxon>Pseudomonadati</taxon>
        <taxon>Thermodesulfobacteriota</taxon>
        <taxon>Desulfovibrionia</taxon>
        <taxon>Desulfovibrionales</taxon>
        <taxon>Desulfovibrionaceae</taxon>
        <taxon>Taurinivorans</taxon>
    </lineage>
</organism>
<dbReference type="InterPro" id="IPR011990">
    <property type="entry name" value="TPR-like_helical_dom_sf"/>
</dbReference>
<dbReference type="EMBL" id="CP065938">
    <property type="protein sequence ID" value="UWX05401.1"/>
    <property type="molecule type" value="Genomic_DNA"/>
</dbReference>
<feature type="compositionally biased region" description="Pro residues" evidence="1">
    <location>
        <begin position="411"/>
        <end position="424"/>
    </location>
</feature>
<dbReference type="RefSeq" id="WP_334314980.1">
    <property type="nucleotide sequence ID" value="NZ_CP065938.1"/>
</dbReference>
<feature type="region of interest" description="Disordered" evidence="1">
    <location>
        <begin position="403"/>
        <end position="486"/>
    </location>
</feature>
<gene>
    <name evidence="2" type="ORF">JBF11_08080</name>
</gene>
<name>A0ABY5Y0T3_9BACT</name>
<protein>
    <submittedName>
        <fullName evidence="2">Uncharacterized protein</fullName>
    </submittedName>
</protein>
<dbReference type="Proteomes" id="UP001058120">
    <property type="component" value="Chromosome"/>
</dbReference>
<dbReference type="Gene3D" id="1.25.40.10">
    <property type="entry name" value="Tetratricopeptide repeat domain"/>
    <property type="match status" value="1"/>
</dbReference>
<reference evidence="2" key="1">
    <citation type="submission" date="2020-12" db="EMBL/GenBank/DDBJ databases">
        <title>Taurinivorans muris gen. nov., sp. nov., fundamental and realized metabolic niche of a ubiquitous sulfidogenic bacterium in the murine intestine.</title>
        <authorList>
            <person name="Ye H."/>
            <person name="Hanson B.T."/>
            <person name="Loy A."/>
        </authorList>
    </citation>
    <scope>NUCLEOTIDE SEQUENCE</scope>
    <source>
        <strain evidence="2">LT0009</strain>
    </source>
</reference>
<evidence type="ECO:0000313" key="2">
    <source>
        <dbReference type="EMBL" id="UWX05401.1"/>
    </source>
</evidence>
<accession>A0ABY5Y0T3</accession>
<keyword evidence="3" id="KW-1185">Reference proteome</keyword>
<sequence length="508" mass="57528">MAETNTDASSYAYSSEAALPFFEEFIVITNQEDTSFYDSNAQSIDVLDIKIFSSPADALYHILTKKETKLSYSALILCDYDLGDFNAAFLLSLLRLHPLGALFPVGVVFYPGNTAFDNDFLKKEQANLSTLGAAFFLIHPFSLGKLLEKANDSLFQYTQELQKYHATLNALEKTTEEKRLAFSSNWKKRVHSFEKSFVRFFYTPAEDADYEEIFLVGKQKYKDRLFNQATHCFERSSSQNSPRKSDSLAYLYGIHKELGNPETGRYYLERAIHAYIETENWDNAAKSAKLFSQDFPEGQNPIFTALQNNFALTNYNTVNKIIESAKTVFPVNEIAEFLLQMNGSKVFPPSIAGYLDSQKELRQIIFKSNIRDIVLDGEAYRKQQEQERKLNYLEQQHLSRINGTGNTLKTAPPPSKNPLQPPAQTPGRNTTQKAAAAETPPSLKEKLAQTLKENNTQEKKQAGQAKNEDAETPSVESMPTIMLKGGKGSFLEDMLNMAKYTRTLYKKK</sequence>